<comment type="caution">
    <text evidence="2">The sequence shown here is derived from an EMBL/GenBank/DDBJ whole genome shotgun (WGS) entry which is preliminary data.</text>
</comment>
<dbReference type="Proteomes" id="UP000637788">
    <property type="component" value="Unassembled WGS sequence"/>
</dbReference>
<evidence type="ECO:0000313" key="3">
    <source>
        <dbReference type="Proteomes" id="UP000637788"/>
    </source>
</evidence>
<keyword evidence="3" id="KW-1185">Reference proteome</keyword>
<dbReference type="EMBL" id="BMPQ01000011">
    <property type="protein sequence ID" value="GGK80153.1"/>
    <property type="molecule type" value="Genomic_DNA"/>
</dbReference>
<name>A0A917VI30_9ACTN</name>
<sequence>MSRLLAARAARCPRPALFRSRETMHSTQTRLRHGALTACAAALALLATGCSKASADAQAGDCRDDGHWSGREQAAWLRTAVSFRGTVDGAGPSYEDASVVVRARHTGDGRVLCQPLGVQVEFWTLSARTTGTETSSVMRYGLSADGSRTRTVGFPRGLPDGQDGICTRILVAAYAGAPLRGRELPRTTRDLAIAGDMDVRFGTERIGAYWLLPPQNPTACTPDRPTADPSPTRSTTWDIYHP</sequence>
<accession>A0A917VI30</accession>
<gene>
    <name evidence="2" type="ORF">GCM10010094_46890</name>
</gene>
<organism evidence="2 3">
    <name type="scientific">Streptomyces flaveus</name>
    <dbReference type="NCBI Taxonomy" id="66370"/>
    <lineage>
        <taxon>Bacteria</taxon>
        <taxon>Bacillati</taxon>
        <taxon>Actinomycetota</taxon>
        <taxon>Actinomycetes</taxon>
        <taxon>Kitasatosporales</taxon>
        <taxon>Streptomycetaceae</taxon>
        <taxon>Streptomyces</taxon>
        <taxon>Streptomyces aurantiacus group</taxon>
    </lineage>
</organism>
<reference evidence="2" key="1">
    <citation type="journal article" date="2014" name="Int. J. Syst. Evol. Microbiol.">
        <title>Complete genome sequence of Corynebacterium casei LMG S-19264T (=DSM 44701T), isolated from a smear-ripened cheese.</title>
        <authorList>
            <consortium name="US DOE Joint Genome Institute (JGI-PGF)"/>
            <person name="Walter F."/>
            <person name="Albersmeier A."/>
            <person name="Kalinowski J."/>
            <person name="Ruckert C."/>
        </authorList>
    </citation>
    <scope>NUCLEOTIDE SEQUENCE</scope>
    <source>
        <strain evidence="2">JCM 3035</strain>
    </source>
</reference>
<evidence type="ECO:0000256" key="1">
    <source>
        <dbReference type="SAM" id="MobiDB-lite"/>
    </source>
</evidence>
<feature type="compositionally biased region" description="Polar residues" evidence="1">
    <location>
        <begin position="229"/>
        <end position="242"/>
    </location>
</feature>
<protein>
    <submittedName>
        <fullName evidence="2">Uncharacterized protein</fullName>
    </submittedName>
</protein>
<dbReference type="AlphaFoldDB" id="A0A917VI30"/>
<feature type="region of interest" description="Disordered" evidence="1">
    <location>
        <begin position="217"/>
        <end position="242"/>
    </location>
</feature>
<evidence type="ECO:0000313" key="2">
    <source>
        <dbReference type="EMBL" id="GGK80153.1"/>
    </source>
</evidence>
<proteinExistence type="predicted"/>
<reference evidence="2" key="2">
    <citation type="submission" date="2020-09" db="EMBL/GenBank/DDBJ databases">
        <authorList>
            <person name="Sun Q."/>
            <person name="Ohkuma M."/>
        </authorList>
    </citation>
    <scope>NUCLEOTIDE SEQUENCE</scope>
    <source>
        <strain evidence="2">JCM 3035</strain>
    </source>
</reference>